<feature type="chain" id="PRO_5047398881" description="Ice-binding protein C-terminal domain-containing protein" evidence="1">
    <location>
        <begin position="20"/>
        <end position="245"/>
    </location>
</feature>
<dbReference type="EMBL" id="BAABRL010000009">
    <property type="protein sequence ID" value="GAA5496736.1"/>
    <property type="molecule type" value="Genomic_DNA"/>
</dbReference>
<accession>A0ABP9V229</accession>
<gene>
    <name evidence="3" type="ORF">Rhal01_02921</name>
</gene>
<evidence type="ECO:0000259" key="2">
    <source>
        <dbReference type="Pfam" id="PF07589"/>
    </source>
</evidence>
<keyword evidence="4" id="KW-1185">Reference proteome</keyword>
<feature type="domain" description="Ice-binding protein C-terminal" evidence="2">
    <location>
        <begin position="222"/>
        <end position="244"/>
    </location>
</feature>
<reference evidence="3 4" key="1">
    <citation type="submission" date="2024-02" db="EMBL/GenBank/DDBJ databases">
        <title>Rubritalea halochordaticola NBRC 107102.</title>
        <authorList>
            <person name="Ichikawa N."/>
            <person name="Katano-Makiyama Y."/>
            <person name="Hidaka K."/>
        </authorList>
    </citation>
    <scope>NUCLEOTIDE SEQUENCE [LARGE SCALE GENOMIC DNA]</scope>
    <source>
        <strain evidence="3 4">NBRC 107102</strain>
    </source>
</reference>
<proteinExistence type="predicted"/>
<dbReference type="Pfam" id="PF07589">
    <property type="entry name" value="PEP-CTERM"/>
    <property type="match status" value="1"/>
</dbReference>
<evidence type="ECO:0000256" key="1">
    <source>
        <dbReference type="SAM" id="SignalP"/>
    </source>
</evidence>
<dbReference type="InterPro" id="IPR013424">
    <property type="entry name" value="Ice-binding_C"/>
</dbReference>
<sequence>MKLTNLVYTLGLLTLPAHAATVVWQGGAGAHGDANWTVGGVTDQAGFDFFNNGGTDSDVTISSGSVTGFDNAAIGTFDNGDSLTITGDASISGDYFNTNTTGTPLVTLESGSMSFSSSNAFRSTSGFNGTINFTGLAGSATISQTDLTGTSNQALAGKISANSGTTSYFSIDGIMATTGGVVYDGTNLGAINTALASNSINGKYFEITEAAGVQTLNLRSSSVPEPSSTALIGLAGLGFIIRRRR</sequence>
<comment type="caution">
    <text evidence="3">The sequence shown here is derived from an EMBL/GenBank/DDBJ whole genome shotgun (WGS) entry which is preliminary data.</text>
</comment>
<protein>
    <recommendedName>
        <fullName evidence="2">Ice-binding protein C-terminal domain-containing protein</fullName>
    </recommendedName>
</protein>
<keyword evidence="1" id="KW-0732">Signal</keyword>
<evidence type="ECO:0000313" key="3">
    <source>
        <dbReference type="EMBL" id="GAA5496736.1"/>
    </source>
</evidence>
<evidence type="ECO:0000313" key="4">
    <source>
        <dbReference type="Proteomes" id="UP001424741"/>
    </source>
</evidence>
<dbReference type="Proteomes" id="UP001424741">
    <property type="component" value="Unassembled WGS sequence"/>
</dbReference>
<name>A0ABP9V229_9BACT</name>
<dbReference type="RefSeq" id="WP_346189358.1">
    <property type="nucleotide sequence ID" value="NZ_BAABRL010000009.1"/>
</dbReference>
<feature type="signal peptide" evidence="1">
    <location>
        <begin position="1"/>
        <end position="19"/>
    </location>
</feature>
<organism evidence="3 4">
    <name type="scientific">Rubritalea halochordaticola</name>
    <dbReference type="NCBI Taxonomy" id="714537"/>
    <lineage>
        <taxon>Bacteria</taxon>
        <taxon>Pseudomonadati</taxon>
        <taxon>Verrucomicrobiota</taxon>
        <taxon>Verrucomicrobiia</taxon>
        <taxon>Verrucomicrobiales</taxon>
        <taxon>Rubritaleaceae</taxon>
        <taxon>Rubritalea</taxon>
    </lineage>
</organism>
<dbReference type="NCBIfam" id="TIGR02595">
    <property type="entry name" value="PEP_CTERM"/>
    <property type="match status" value="1"/>
</dbReference>